<name>A0A8S9RX76_BRACR</name>
<dbReference type="Proteomes" id="UP000712600">
    <property type="component" value="Unassembled WGS sequence"/>
</dbReference>
<gene>
    <name evidence="1" type="ORF">F2Q69_00029094</name>
</gene>
<accession>A0A8S9RX76</accession>
<evidence type="ECO:0000313" key="1">
    <source>
        <dbReference type="EMBL" id="KAF3584304.1"/>
    </source>
</evidence>
<dbReference type="EMBL" id="QGKX02000088">
    <property type="protein sequence ID" value="KAF3584304.1"/>
    <property type="molecule type" value="Genomic_DNA"/>
</dbReference>
<dbReference type="AlphaFoldDB" id="A0A8S9RX76"/>
<evidence type="ECO:0000313" key="2">
    <source>
        <dbReference type="Proteomes" id="UP000712600"/>
    </source>
</evidence>
<proteinExistence type="predicted"/>
<organism evidence="1 2">
    <name type="scientific">Brassica cretica</name>
    <name type="common">Mustard</name>
    <dbReference type="NCBI Taxonomy" id="69181"/>
    <lineage>
        <taxon>Eukaryota</taxon>
        <taxon>Viridiplantae</taxon>
        <taxon>Streptophyta</taxon>
        <taxon>Embryophyta</taxon>
        <taxon>Tracheophyta</taxon>
        <taxon>Spermatophyta</taxon>
        <taxon>Magnoliopsida</taxon>
        <taxon>eudicotyledons</taxon>
        <taxon>Gunneridae</taxon>
        <taxon>Pentapetalae</taxon>
        <taxon>rosids</taxon>
        <taxon>malvids</taxon>
        <taxon>Brassicales</taxon>
        <taxon>Brassicaceae</taxon>
        <taxon>Brassiceae</taxon>
        <taxon>Brassica</taxon>
    </lineage>
</organism>
<sequence length="70" mass="7794">MSTYLLSSATTQDKCSTTECTQNLISTSETPIDNINEKSEDAAELMQVDQATMGRTLGKRKEKVPKHMKK</sequence>
<reference evidence="1" key="1">
    <citation type="submission" date="2019-12" db="EMBL/GenBank/DDBJ databases">
        <title>Genome sequencing and annotation of Brassica cretica.</title>
        <authorList>
            <person name="Studholme D.J."/>
            <person name="Sarris P."/>
        </authorList>
    </citation>
    <scope>NUCLEOTIDE SEQUENCE</scope>
    <source>
        <strain evidence="1">PFS-109/04</strain>
        <tissue evidence="1">Leaf</tissue>
    </source>
</reference>
<protein>
    <submittedName>
        <fullName evidence="1">Uncharacterized protein</fullName>
    </submittedName>
</protein>
<comment type="caution">
    <text evidence="1">The sequence shown here is derived from an EMBL/GenBank/DDBJ whole genome shotgun (WGS) entry which is preliminary data.</text>
</comment>